<keyword evidence="2" id="KW-0378">Hydrolase</keyword>
<organism evidence="5 6">
    <name type="scientific">Papaver somniferum</name>
    <name type="common">Opium poppy</name>
    <dbReference type="NCBI Taxonomy" id="3469"/>
    <lineage>
        <taxon>Eukaryota</taxon>
        <taxon>Viridiplantae</taxon>
        <taxon>Streptophyta</taxon>
        <taxon>Embryophyta</taxon>
        <taxon>Tracheophyta</taxon>
        <taxon>Spermatophyta</taxon>
        <taxon>Magnoliopsida</taxon>
        <taxon>Ranunculales</taxon>
        <taxon>Papaveraceae</taxon>
        <taxon>Papaveroideae</taxon>
        <taxon>Papaver</taxon>
    </lineage>
</organism>
<evidence type="ECO:0000313" key="6">
    <source>
        <dbReference type="Proteomes" id="UP000316621"/>
    </source>
</evidence>
<name>A0A4Y7J8A2_PAPSO</name>
<dbReference type="InterPro" id="IPR017853">
    <property type="entry name" value="GH"/>
</dbReference>
<dbReference type="InterPro" id="IPR044965">
    <property type="entry name" value="Glyco_hydro_17_plant"/>
</dbReference>
<evidence type="ECO:0000256" key="2">
    <source>
        <dbReference type="ARBA" id="ARBA00022801"/>
    </source>
</evidence>
<dbReference type="AlphaFoldDB" id="A0A4Y7J8A2"/>
<evidence type="ECO:0000313" key="5">
    <source>
        <dbReference type="EMBL" id="RZC57364.1"/>
    </source>
</evidence>
<protein>
    <recommendedName>
        <fullName evidence="7">Glucan endo-1,3-beta-D-glucosidase</fullName>
    </recommendedName>
</protein>
<proteinExistence type="inferred from homology"/>
<dbReference type="OMA" id="DAMVDCI"/>
<dbReference type="EMBL" id="CM010718">
    <property type="protein sequence ID" value="RZC57364.1"/>
    <property type="molecule type" value="Genomic_DNA"/>
</dbReference>
<dbReference type="SUPFAM" id="SSF51445">
    <property type="entry name" value="(Trans)glycosidases"/>
    <property type="match status" value="3"/>
</dbReference>
<dbReference type="Pfam" id="PF00332">
    <property type="entry name" value="Glyco_hydro_17"/>
    <property type="match status" value="3"/>
</dbReference>
<dbReference type="FunFam" id="3.20.20.80:FF:000010">
    <property type="entry name" value="glucan endo-1,3-beta-glucosidase, basic"/>
    <property type="match status" value="3"/>
</dbReference>
<evidence type="ECO:0008006" key="7">
    <source>
        <dbReference type="Google" id="ProtNLM"/>
    </source>
</evidence>
<sequence>MHAEAAVVGVNYGMVGDNLPPPTAVVNLLKSKNVDKVRLFSPDSNALNALRGSGIGVVLGVPNSDVQTMGNDPSFARNWVNTNVVAFSNVQFRYISVGNEINIPTAAESDFILPAMNNIRDALRAAGRTTQVSTTTFMGLVVDSFPPSRGRFSDGAENIMRSIVRFLVDNRTPLLVNIYPYFAYSRNPQEIGLDYALFTANRVVATDSGNGLQYSNLFDAMTDAVYAAMDRVGGSSIDIVITESGWPSGQNGNIATITNAKTYVTNLISHVSGTNGTPRRPGRSIETYIFALFNENQKDGLPTEQHFGLYYPDMRPIYPGRNGNNLPSPTEVVELLRSRNVDRVRLFSPDTDALDALRGSGIQVVHGVPNPDVRRIGNDPEFARNWVNNNVLAFNDVQFRYISVGNEIEIPSAAESNAILPAMKNLNDALRAAGKTIAVSTTIKFSLVEDSSPPSSGRFSDGSESIMRSIVEFLLANGSPLLVNIYPYFSYNDNQQQIPLDFALFTADRVVVTDNGLQYRNLFDAMTDAAYAAIEKVGGSNVDIVVAESGWPSGENGNIATIPNAQTYVNKLISHVTGTSGTPKKPGKSIETYIFALFDENMKDDPPTERHFGLYFPDMTEIYPLKGNQSLIKGNMSGNVGVNYGRQGNNLPSPAAVINLIRSRNISRIRLFSPDSDVLNALRGTGIGVVLNVPNPDIQRIGTDPDFAGDWIWKNVLSYSDVQYRYISVGNEIDIPHSPVSNLILPGIKNLHNALRAAGNNTPVSTTIATSPVVDAFPPSNGRFSDGSRDIMRSIVEFLVANRSPLLVNVYPYFAYSLNQQQIQLDYANFTANRVVVTDSNNGLQYRNLFDALTDATYSAIEKVGGWGVDIVITESGWPSAENGNIATIQNASTYINNLIWHVSGTSGTPKRPGKSIETYIFALFNENIKPGARDEQHFGLYYPDMGEVYPVTFR</sequence>
<evidence type="ECO:0000256" key="1">
    <source>
        <dbReference type="ARBA" id="ARBA00008773"/>
    </source>
</evidence>
<reference evidence="5 6" key="1">
    <citation type="journal article" date="2018" name="Science">
        <title>The opium poppy genome and morphinan production.</title>
        <authorList>
            <person name="Guo L."/>
            <person name="Winzer T."/>
            <person name="Yang X."/>
            <person name="Li Y."/>
            <person name="Ning Z."/>
            <person name="He Z."/>
            <person name="Teodor R."/>
            <person name="Lu Y."/>
            <person name="Bowser T.A."/>
            <person name="Graham I.A."/>
            <person name="Ye K."/>
        </authorList>
    </citation>
    <scope>NUCLEOTIDE SEQUENCE [LARGE SCALE GENOMIC DNA]</scope>
    <source>
        <strain evidence="6">cv. HN1</strain>
        <tissue evidence="5">Leaves</tissue>
    </source>
</reference>
<dbReference type="InterPro" id="IPR000490">
    <property type="entry name" value="Glyco_hydro_17"/>
</dbReference>
<dbReference type="PANTHER" id="PTHR32227">
    <property type="entry name" value="GLUCAN ENDO-1,3-BETA-GLUCOSIDASE BG1-RELATED-RELATED"/>
    <property type="match status" value="1"/>
</dbReference>
<dbReference type="Gramene" id="RZC57364">
    <property type="protein sequence ID" value="RZC57364"/>
    <property type="gene ID" value="C5167_004670"/>
</dbReference>
<dbReference type="GO" id="GO:0005975">
    <property type="term" value="P:carbohydrate metabolic process"/>
    <property type="evidence" value="ECO:0007669"/>
    <property type="project" value="InterPro"/>
</dbReference>
<accession>A0A4Y7J8A2</accession>
<dbReference type="Proteomes" id="UP000316621">
    <property type="component" value="Chromosome 4"/>
</dbReference>
<evidence type="ECO:0000256" key="4">
    <source>
        <dbReference type="RuleBase" id="RU004335"/>
    </source>
</evidence>
<dbReference type="Gene3D" id="3.20.20.80">
    <property type="entry name" value="Glycosidases"/>
    <property type="match status" value="3"/>
</dbReference>
<gene>
    <name evidence="5" type="ORF">C5167_004670</name>
</gene>
<keyword evidence="6" id="KW-1185">Reference proteome</keyword>
<keyword evidence="3" id="KW-0326">Glycosidase</keyword>
<dbReference type="STRING" id="3469.A0A4Y7J8A2"/>
<evidence type="ECO:0000256" key="3">
    <source>
        <dbReference type="ARBA" id="ARBA00023295"/>
    </source>
</evidence>
<dbReference type="GO" id="GO:0004553">
    <property type="term" value="F:hydrolase activity, hydrolyzing O-glycosyl compounds"/>
    <property type="evidence" value="ECO:0007669"/>
    <property type="project" value="InterPro"/>
</dbReference>
<comment type="similarity">
    <text evidence="1 4">Belongs to the glycosyl hydrolase 17 family.</text>
</comment>